<evidence type="ECO:0000313" key="2">
    <source>
        <dbReference type="EMBL" id="GAA4085155.1"/>
    </source>
</evidence>
<dbReference type="Proteomes" id="UP001500683">
    <property type="component" value="Unassembled WGS sequence"/>
</dbReference>
<keyword evidence="1" id="KW-0812">Transmembrane</keyword>
<keyword evidence="1" id="KW-1133">Transmembrane helix</keyword>
<feature type="transmembrane region" description="Helical" evidence="1">
    <location>
        <begin position="34"/>
        <end position="55"/>
    </location>
</feature>
<evidence type="ECO:0000256" key="1">
    <source>
        <dbReference type="SAM" id="Phobius"/>
    </source>
</evidence>
<evidence type="ECO:0000313" key="3">
    <source>
        <dbReference type="Proteomes" id="UP001500683"/>
    </source>
</evidence>
<reference evidence="3" key="1">
    <citation type="journal article" date="2019" name="Int. J. Syst. Evol. Microbiol.">
        <title>The Global Catalogue of Microorganisms (GCM) 10K type strain sequencing project: providing services to taxonomists for standard genome sequencing and annotation.</title>
        <authorList>
            <consortium name="The Broad Institute Genomics Platform"/>
            <consortium name="The Broad Institute Genome Sequencing Center for Infectious Disease"/>
            <person name="Wu L."/>
            <person name="Ma J."/>
        </authorList>
    </citation>
    <scope>NUCLEOTIDE SEQUENCE [LARGE SCALE GENOMIC DNA]</scope>
    <source>
        <strain evidence="3">JCM 16702</strain>
    </source>
</reference>
<accession>A0ABP7WB75</accession>
<protein>
    <submittedName>
        <fullName evidence="2">Uncharacterized protein</fullName>
    </submittedName>
</protein>
<organism evidence="2 3">
    <name type="scientific">Actinomadura miaoliensis</name>
    <dbReference type="NCBI Taxonomy" id="430685"/>
    <lineage>
        <taxon>Bacteria</taxon>
        <taxon>Bacillati</taxon>
        <taxon>Actinomycetota</taxon>
        <taxon>Actinomycetes</taxon>
        <taxon>Streptosporangiales</taxon>
        <taxon>Thermomonosporaceae</taxon>
        <taxon>Actinomadura</taxon>
    </lineage>
</organism>
<keyword evidence="3" id="KW-1185">Reference proteome</keyword>
<comment type="caution">
    <text evidence="2">The sequence shown here is derived from an EMBL/GenBank/DDBJ whole genome shotgun (WGS) entry which is preliminary data.</text>
</comment>
<keyword evidence="1" id="KW-0472">Membrane</keyword>
<gene>
    <name evidence="2" type="ORF">GCM10022214_51440</name>
</gene>
<dbReference type="EMBL" id="BAAAZG010000038">
    <property type="protein sequence ID" value="GAA4085155.1"/>
    <property type="molecule type" value="Genomic_DNA"/>
</dbReference>
<sequence>MDNCSSVGVENARSGRGWCLEATAMTLPLGQAILVGYCGGAIIGSLSTGLIALAVRQLRGGATACDHRAGDDDPACAYARSEVARLLDDPAATADDWRQLAGRCRRMHLALTARHDHTAPSASTGSPAGIGAVLADSVNDAPPAADAPAAQVDGDGGTTHERTGRCDHIHCRAHDADEPGWGYLRCGSCRHLFRTARQMRRAYRRAYWQASGDLGLLRRLWDVWTVRANRVEFCPLCAHDF</sequence>
<name>A0ABP7WB75_9ACTN</name>
<proteinExistence type="predicted"/>